<dbReference type="Proteomes" id="UP000601768">
    <property type="component" value="Unassembled WGS sequence"/>
</dbReference>
<protein>
    <submittedName>
        <fullName evidence="2">Alkaline phosphatase family protein</fullName>
    </submittedName>
</protein>
<dbReference type="AlphaFoldDB" id="A0A8J6LZZ9"/>
<keyword evidence="3" id="KW-1185">Reference proteome</keyword>
<evidence type="ECO:0000256" key="1">
    <source>
        <dbReference type="SAM" id="SignalP"/>
    </source>
</evidence>
<reference evidence="2" key="2">
    <citation type="submission" date="2020-08" db="EMBL/GenBank/DDBJ databases">
        <authorList>
            <person name="Lai Q."/>
        </authorList>
    </citation>
    <scope>NUCLEOTIDE SEQUENCE</scope>
    <source>
        <strain evidence="2">S27-2</strain>
    </source>
</reference>
<dbReference type="InterPro" id="IPR002591">
    <property type="entry name" value="Phosphodiest/P_Trfase"/>
</dbReference>
<reference evidence="2" key="1">
    <citation type="journal article" date="2018" name="Int. J. Syst. Evol. Microbiol.">
        <title>Neptunicella marina gen. nov., sp. nov., isolated from surface seawater.</title>
        <authorList>
            <person name="Liu X."/>
            <person name="Lai Q."/>
            <person name="Du Y."/>
            <person name="Zhang X."/>
            <person name="Liu Z."/>
            <person name="Sun F."/>
            <person name="Shao Z."/>
        </authorList>
    </citation>
    <scope>NUCLEOTIDE SEQUENCE</scope>
    <source>
        <strain evidence="2">S27-2</strain>
    </source>
</reference>
<comment type="caution">
    <text evidence="2">The sequence shown here is derived from an EMBL/GenBank/DDBJ whole genome shotgun (WGS) entry which is preliminary data.</text>
</comment>
<evidence type="ECO:0000313" key="2">
    <source>
        <dbReference type="EMBL" id="MBC3764527.1"/>
    </source>
</evidence>
<sequence>MRAILFVLLSLYLSSMSATAADNLVIVTMDGMRWQEVFNGIDPVLTNNEKFTRDGFNIKSTFDAENNELKRQKLMPFLWNTVVQQGVITGNQNAGSSMLVSNNWWFSYPGYNELLTGKADNRINSNQAIDNKNVTMLEWLNQQSGFKYQVAVFGSWDVFPAIINQSRSKLMINAGFMPANWPGLSTKAQWLNQLQQQVPSPWHNVRLDAFTAGFASEYIAQHKPRVIYLALGETDDFAHDGHYDQLIADLWQQLQSIPQYKNNTNLIITSDHGRGNNEHTWQHHASLDAIKGYMKELKGDESAIVGSNEIWMAAMGPDIKKMGEWQHAPTLYLNQIAATALNTLKINPDNYASDIGKPVTEILK</sequence>
<dbReference type="EMBL" id="JACNEP010000001">
    <property type="protein sequence ID" value="MBC3764527.1"/>
    <property type="molecule type" value="Genomic_DNA"/>
</dbReference>
<keyword evidence="1" id="KW-0732">Signal</keyword>
<dbReference type="SUPFAM" id="SSF53649">
    <property type="entry name" value="Alkaline phosphatase-like"/>
    <property type="match status" value="1"/>
</dbReference>
<evidence type="ECO:0000313" key="3">
    <source>
        <dbReference type="Proteomes" id="UP000601768"/>
    </source>
</evidence>
<dbReference type="RefSeq" id="WP_186504996.1">
    <property type="nucleotide sequence ID" value="NZ_JACNEP010000001.1"/>
</dbReference>
<accession>A0A8J6LZZ9</accession>
<gene>
    <name evidence="2" type="ORF">H8B19_01470</name>
</gene>
<name>A0A8J6LZZ9_9ALTE</name>
<dbReference type="InterPro" id="IPR017850">
    <property type="entry name" value="Alkaline_phosphatase_core_sf"/>
</dbReference>
<feature type="chain" id="PRO_5035209496" evidence="1">
    <location>
        <begin position="21"/>
        <end position="364"/>
    </location>
</feature>
<dbReference type="Gene3D" id="3.40.720.10">
    <property type="entry name" value="Alkaline Phosphatase, subunit A"/>
    <property type="match status" value="1"/>
</dbReference>
<organism evidence="2 3">
    <name type="scientific">Neptunicella marina</name>
    <dbReference type="NCBI Taxonomy" id="2125989"/>
    <lineage>
        <taxon>Bacteria</taxon>
        <taxon>Pseudomonadati</taxon>
        <taxon>Pseudomonadota</taxon>
        <taxon>Gammaproteobacteria</taxon>
        <taxon>Alteromonadales</taxon>
        <taxon>Alteromonadaceae</taxon>
        <taxon>Neptunicella</taxon>
    </lineage>
</organism>
<proteinExistence type="predicted"/>
<dbReference type="Pfam" id="PF01663">
    <property type="entry name" value="Phosphodiest"/>
    <property type="match status" value="1"/>
</dbReference>
<feature type="signal peptide" evidence="1">
    <location>
        <begin position="1"/>
        <end position="20"/>
    </location>
</feature>